<dbReference type="AlphaFoldDB" id="A0A0A7V1S6"/>
<evidence type="ECO:0000313" key="2">
    <source>
        <dbReference type="EMBL" id="AJA90167.1"/>
    </source>
</evidence>
<dbReference type="STRING" id="1245910.OY14_01685"/>
<dbReference type="NCBIfam" id="TIGR00135">
    <property type="entry name" value="gatC"/>
    <property type="match status" value="1"/>
</dbReference>
<dbReference type="Proteomes" id="UP000030940">
    <property type="component" value="Chromosome"/>
</dbReference>
<proteinExistence type="predicted"/>
<organism evidence="2 3">
    <name type="scientific">Borreliella chilensis</name>
    <dbReference type="NCBI Taxonomy" id="1245910"/>
    <lineage>
        <taxon>Bacteria</taxon>
        <taxon>Pseudomonadati</taxon>
        <taxon>Spirochaetota</taxon>
        <taxon>Spirochaetia</taxon>
        <taxon>Spirochaetales</taxon>
        <taxon>Borreliaceae</taxon>
        <taxon>Borreliella</taxon>
    </lineage>
</organism>
<keyword evidence="3" id="KW-1185">Reference proteome</keyword>
<evidence type="ECO:0000256" key="1">
    <source>
        <dbReference type="ARBA" id="ARBA00014426"/>
    </source>
</evidence>
<dbReference type="InterPro" id="IPR036113">
    <property type="entry name" value="Asp/Glu-ADT_sf_sub_c"/>
</dbReference>
<evidence type="ECO:0000313" key="3">
    <source>
        <dbReference type="Proteomes" id="UP000030940"/>
    </source>
</evidence>
<reference evidence="2 3" key="1">
    <citation type="journal article" date="2015" name="Genome Announc.">
        <title>Genome Sequence of Borrelia chilensis VA1, a South American Member of the Lyme Borreliosis Group.</title>
        <authorList>
            <person name="Huang W."/>
            <person name="Ojaimi C."/>
            <person name="Fallon J.T."/>
            <person name="Travisany D."/>
            <person name="Maass A."/>
            <person name="Ivanova L."/>
            <person name="Tomova A."/>
            <person name="Gonzalez-Acuna D."/>
            <person name="Godfrey H.P."/>
            <person name="Cabello F.C."/>
        </authorList>
    </citation>
    <scope>NUCLEOTIDE SEQUENCE [LARGE SCALE GENOMIC DNA]</scope>
    <source>
        <strain evidence="2 3">VA1</strain>
    </source>
</reference>
<dbReference type="KEGG" id="bchi:OY14_01685"/>
<dbReference type="GO" id="GO:0016740">
    <property type="term" value="F:transferase activity"/>
    <property type="evidence" value="ECO:0007669"/>
    <property type="project" value="UniProtKB-KW"/>
</dbReference>
<accession>A0A0A7V1S6</accession>
<dbReference type="SUPFAM" id="SSF141000">
    <property type="entry name" value="Glu-tRNAGln amidotransferase C subunit"/>
    <property type="match status" value="1"/>
</dbReference>
<dbReference type="InterPro" id="IPR003837">
    <property type="entry name" value="GatC"/>
</dbReference>
<keyword evidence="2" id="KW-0808">Transferase</keyword>
<dbReference type="GO" id="GO:0006450">
    <property type="term" value="P:regulation of translational fidelity"/>
    <property type="evidence" value="ECO:0007669"/>
    <property type="project" value="InterPro"/>
</dbReference>
<gene>
    <name evidence="2" type="ORF">OY14_01685</name>
</gene>
<dbReference type="EMBL" id="CP009910">
    <property type="protein sequence ID" value="AJA90167.1"/>
    <property type="molecule type" value="Genomic_DNA"/>
</dbReference>
<dbReference type="HOGENOM" id="CLU_2421111_0_0_12"/>
<sequence>MEDIHLENSLKLSLVTLSKEGENKFISKFEKVIRLVNGISNFEVQVNFNANKRNISTLREDKVTFSLPIGSIKKLSNSFLDGYFSSPKILE</sequence>
<name>A0A0A7V1S6_9SPIR</name>
<protein>
    <recommendedName>
        <fullName evidence="1">Glutamyl-tRNA(Gln) amidotransferase subunit C</fullName>
    </recommendedName>
</protein>